<protein>
    <recommendedName>
        <fullName evidence="2">Nudix hydrolase domain-containing protein</fullName>
    </recommendedName>
</protein>
<dbReference type="GO" id="GO:0016787">
    <property type="term" value="F:hydrolase activity"/>
    <property type="evidence" value="ECO:0007669"/>
    <property type="project" value="UniProtKB-KW"/>
</dbReference>
<keyword evidence="1" id="KW-0378">Hydrolase</keyword>
<feature type="domain" description="Nudix hydrolase" evidence="2">
    <location>
        <begin position="37"/>
        <end position="168"/>
    </location>
</feature>
<reference evidence="3" key="1">
    <citation type="submission" date="2018-05" db="EMBL/GenBank/DDBJ databases">
        <authorList>
            <person name="Lanie J.A."/>
            <person name="Ng W.-L."/>
            <person name="Kazmierczak K.M."/>
            <person name="Andrzejewski T.M."/>
            <person name="Davidsen T.M."/>
            <person name="Wayne K.J."/>
            <person name="Tettelin H."/>
            <person name="Glass J.I."/>
            <person name="Rusch D."/>
            <person name="Podicherti R."/>
            <person name="Tsui H.-C.T."/>
            <person name="Winkler M.E."/>
        </authorList>
    </citation>
    <scope>NUCLEOTIDE SEQUENCE</scope>
</reference>
<dbReference type="InterPro" id="IPR020084">
    <property type="entry name" value="NUDIX_hydrolase_CS"/>
</dbReference>
<accession>A0A383A233</accession>
<evidence type="ECO:0000256" key="1">
    <source>
        <dbReference type="ARBA" id="ARBA00022801"/>
    </source>
</evidence>
<dbReference type="Gene3D" id="3.90.79.10">
    <property type="entry name" value="Nucleoside Triphosphate Pyrophosphohydrolase"/>
    <property type="match status" value="1"/>
</dbReference>
<sequence>MSYIKKITTNKISKWLTVVEKKVRFPHSPIDQTFYSVKVPDYVAALTVTQSQQILLVRQYRPVVDGYTYELPSGLIDQEEESEHAVIREVYEETGYSCSQEDVVLLGKLVPDTGKLENILWCYYIELTEPPIEEWNMEKGVEPILVTKDRFLELTNTGEFNHALHIAIVGLAYSKGYF</sequence>
<organism evidence="3">
    <name type="scientific">marine metagenome</name>
    <dbReference type="NCBI Taxonomy" id="408172"/>
    <lineage>
        <taxon>unclassified sequences</taxon>
        <taxon>metagenomes</taxon>
        <taxon>ecological metagenomes</taxon>
    </lineage>
</organism>
<dbReference type="GO" id="GO:0006753">
    <property type="term" value="P:nucleoside phosphate metabolic process"/>
    <property type="evidence" value="ECO:0007669"/>
    <property type="project" value="TreeGrafter"/>
</dbReference>
<dbReference type="AlphaFoldDB" id="A0A383A233"/>
<dbReference type="Pfam" id="PF00293">
    <property type="entry name" value="NUDIX"/>
    <property type="match status" value="1"/>
</dbReference>
<dbReference type="InterPro" id="IPR000086">
    <property type="entry name" value="NUDIX_hydrolase_dom"/>
</dbReference>
<dbReference type="EMBL" id="UINC01188645">
    <property type="protein sequence ID" value="SVE01966.1"/>
    <property type="molecule type" value="Genomic_DNA"/>
</dbReference>
<dbReference type="InterPro" id="IPR015797">
    <property type="entry name" value="NUDIX_hydrolase-like_dom_sf"/>
</dbReference>
<dbReference type="CDD" id="cd03424">
    <property type="entry name" value="NUDIX_ADPRase_Nudt5_UGPPase_Nudt14"/>
    <property type="match status" value="1"/>
</dbReference>
<dbReference type="SUPFAM" id="SSF55811">
    <property type="entry name" value="Nudix"/>
    <property type="match status" value="1"/>
</dbReference>
<dbReference type="PANTHER" id="PTHR11839">
    <property type="entry name" value="UDP/ADP-SUGAR PYROPHOSPHATASE"/>
    <property type="match status" value="1"/>
</dbReference>
<dbReference type="PANTHER" id="PTHR11839:SF15">
    <property type="entry name" value="URIDINE DIPHOSPHATE GLUCOSE PYROPHOSPHATASE NUDT14"/>
    <property type="match status" value="1"/>
</dbReference>
<gene>
    <name evidence="3" type="ORF">METZ01_LOCUS454820</name>
</gene>
<proteinExistence type="predicted"/>
<dbReference type="PROSITE" id="PS51462">
    <property type="entry name" value="NUDIX"/>
    <property type="match status" value="1"/>
</dbReference>
<dbReference type="PROSITE" id="PS00893">
    <property type="entry name" value="NUDIX_BOX"/>
    <property type="match status" value="1"/>
</dbReference>
<feature type="non-terminal residue" evidence="3">
    <location>
        <position position="178"/>
    </location>
</feature>
<dbReference type="GO" id="GO:0019693">
    <property type="term" value="P:ribose phosphate metabolic process"/>
    <property type="evidence" value="ECO:0007669"/>
    <property type="project" value="TreeGrafter"/>
</dbReference>
<evidence type="ECO:0000313" key="3">
    <source>
        <dbReference type="EMBL" id="SVE01966.1"/>
    </source>
</evidence>
<name>A0A383A233_9ZZZZ</name>
<evidence type="ECO:0000259" key="2">
    <source>
        <dbReference type="PROSITE" id="PS51462"/>
    </source>
</evidence>